<keyword evidence="2" id="KW-0378">Hydrolase</keyword>
<dbReference type="InterPro" id="IPR047216">
    <property type="entry name" value="Endonuclease_DUF559_bact"/>
</dbReference>
<dbReference type="SUPFAM" id="SSF52980">
    <property type="entry name" value="Restriction endonuclease-like"/>
    <property type="match status" value="1"/>
</dbReference>
<dbReference type="GO" id="GO:0004519">
    <property type="term" value="F:endonuclease activity"/>
    <property type="evidence" value="ECO:0007669"/>
    <property type="project" value="UniProtKB-KW"/>
</dbReference>
<dbReference type="Pfam" id="PF04480">
    <property type="entry name" value="DUF559"/>
    <property type="match status" value="1"/>
</dbReference>
<dbReference type="PANTHER" id="PTHR38590">
    <property type="entry name" value="BLL0828 PROTEIN"/>
    <property type="match status" value="1"/>
</dbReference>
<dbReference type="EMBL" id="FUWW01000006">
    <property type="protein sequence ID" value="SJZ48277.1"/>
    <property type="molecule type" value="Genomic_DNA"/>
</dbReference>
<dbReference type="RefSeq" id="WP_078768190.1">
    <property type="nucleotide sequence ID" value="NZ_FUWW01000006.1"/>
</dbReference>
<dbReference type="Proteomes" id="UP000190657">
    <property type="component" value="Unassembled WGS sequence"/>
</dbReference>
<keyword evidence="2" id="KW-0540">Nuclease</keyword>
<evidence type="ECO:0000259" key="1">
    <source>
        <dbReference type="Pfam" id="PF04480"/>
    </source>
</evidence>
<dbReference type="PANTHER" id="PTHR38590:SF1">
    <property type="entry name" value="BLL0828 PROTEIN"/>
    <property type="match status" value="1"/>
</dbReference>
<organism evidence="2 3">
    <name type="scientific">Eubacterium coprostanoligenes</name>
    <dbReference type="NCBI Taxonomy" id="290054"/>
    <lineage>
        <taxon>Bacteria</taxon>
        <taxon>Bacillati</taxon>
        <taxon>Bacillota</taxon>
        <taxon>Clostridia</taxon>
        <taxon>Eubacteriales</taxon>
        <taxon>Eubacteriaceae</taxon>
        <taxon>Eubacterium</taxon>
    </lineage>
</organism>
<dbReference type="OrthoDB" id="9803036at2"/>
<reference evidence="2 3" key="1">
    <citation type="submission" date="2017-02" db="EMBL/GenBank/DDBJ databases">
        <authorList>
            <person name="Peterson S.W."/>
        </authorList>
    </citation>
    <scope>NUCLEOTIDE SEQUENCE [LARGE SCALE GENOMIC DNA]</scope>
    <source>
        <strain evidence="2 3">ATCC 51222</strain>
    </source>
</reference>
<dbReference type="InterPro" id="IPR007569">
    <property type="entry name" value="DUF559"/>
</dbReference>
<dbReference type="STRING" id="290054.SAMN02745114_00699"/>
<keyword evidence="3" id="KW-1185">Reference proteome</keyword>
<feature type="domain" description="DUF559" evidence="1">
    <location>
        <begin position="9"/>
        <end position="114"/>
    </location>
</feature>
<name>A0A1T4L165_9FIRM</name>
<proteinExistence type="predicted"/>
<accession>A0A1T4L165</accession>
<sequence>MDRKFNSNLVENSRELRKNLTKEERHLWYDFLKDYSVRFKRQKIIGKYIVDFYCASASLVIELDGSQHFEDEAIEYDNSRTEYLEEFGLHILRIPNIEINTNFDNVCEYIDAVVQSRL</sequence>
<protein>
    <submittedName>
        <fullName evidence="2">Very-short-patch-repair endonuclease</fullName>
    </submittedName>
</protein>
<dbReference type="InterPro" id="IPR011335">
    <property type="entry name" value="Restrct_endonuc-II-like"/>
</dbReference>
<dbReference type="CDD" id="cd01038">
    <property type="entry name" value="Endonuclease_DUF559"/>
    <property type="match status" value="1"/>
</dbReference>
<gene>
    <name evidence="2" type="ORF">SAMN02745114_00699</name>
</gene>
<evidence type="ECO:0000313" key="2">
    <source>
        <dbReference type="EMBL" id="SJZ48277.1"/>
    </source>
</evidence>
<evidence type="ECO:0000313" key="3">
    <source>
        <dbReference type="Proteomes" id="UP000190657"/>
    </source>
</evidence>
<dbReference type="AlphaFoldDB" id="A0A1T4L165"/>
<keyword evidence="2" id="KW-0255">Endonuclease</keyword>
<dbReference type="Gene3D" id="3.40.960.10">
    <property type="entry name" value="VSR Endonuclease"/>
    <property type="match status" value="1"/>
</dbReference>